<evidence type="ECO:0000313" key="7">
    <source>
        <dbReference type="Proteomes" id="UP000029014"/>
    </source>
</evidence>
<dbReference type="GO" id="GO:0006302">
    <property type="term" value="P:double-strand break repair"/>
    <property type="evidence" value="ECO:0007669"/>
    <property type="project" value="TreeGrafter"/>
</dbReference>
<dbReference type="eggNOG" id="COG1198">
    <property type="taxonomic scope" value="Bacteria"/>
</dbReference>
<evidence type="ECO:0000256" key="2">
    <source>
        <dbReference type="ARBA" id="ARBA00022840"/>
    </source>
</evidence>
<feature type="compositionally biased region" description="Basic residues" evidence="4">
    <location>
        <begin position="36"/>
        <end position="45"/>
    </location>
</feature>
<dbReference type="Gene3D" id="3.40.1440.60">
    <property type="entry name" value="PriA, 3(prime) DNA-binding domain"/>
    <property type="match status" value="1"/>
</dbReference>
<evidence type="ECO:0000313" key="6">
    <source>
        <dbReference type="EMBL" id="KFI72456.1"/>
    </source>
</evidence>
<accession>A0A087BN56</accession>
<dbReference type="EMBL" id="JGZD01000009">
    <property type="protein sequence ID" value="KFI72456.1"/>
    <property type="molecule type" value="Genomic_DNA"/>
</dbReference>
<keyword evidence="3" id="KW-0238">DNA-binding</keyword>
<dbReference type="GO" id="GO:0003677">
    <property type="term" value="F:DNA binding"/>
    <property type="evidence" value="ECO:0007669"/>
    <property type="project" value="UniProtKB-KW"/>
</dbReference>
<dbReference type="Gene3D" id="3.40.50.300">
    <property type="entry name" value="P-loop containing nucleotide triphosphate hydrolases"/>
    <property type="match status" value="1"/>
</dbReference>
<keyword evidence="7" id="KW-1185">Reference proteome</keyword>
<feature type="domain" description="Primosomal protein N' 3' DNA-binding" evidence="5">
    <location>
        <begin position="58"/>
        <end position="156"/>
    </location>
</feature>
<dbReference type="InterPro" id="IPR041222">
    <property type="entry name" value="PriA_3primeBD"/>
</dbReference>
<dbReference type="InterPro" id="IPR027417">
    <property type="entry name" value="P-loop_NTPase"/>
</dbReference>
<dbReference type="Pfam" id="PF17764">
    <property type="entry name" value="PriA_3primeBD"/>
    <property type="match status" value="1"/>
</dbReference>
<evidence type="ECO:0000259" key="5">
    <source>
        <dbReference type="Pfam" id="PF17764"/>
    </source>
</evidence>
<reference evidence="6 7" key="1">
    <citation type="submission" date="2014-03" db="EMBL/GenBank/DDBJ databases">
        <title>Genomics of Bifidobacteria.</title>
        <authorList>
            <person name="Ventura M."/>
            <person name="Milani C."/>
            <person name="Lugli G.A."/>
        </authorList>
    </citation>
    <scope>NUCLEOTIDE SEQUENCE [LARGE SCALE GENOMIC DNA]</scope>
    <source>
        <strain evidence="6 7">LMG 11592</strain>
    </source>
</reference>
<feature type="region of interest" description="Disordered" evidence="4">
    <location>
        <begin position="283"/>
        <end position="304"/>
    </location>
</feature>
<evidence type="ECO:0000256" key="1">
    <source>
        <dbReference type="ARBA" id="ARBA00022741"/>
    </source>
</evidence>
<dbReference type="AlphaFoldDB" id="A0A087BN56"/>
<dbReference type="InterPro" id="IPR042115">
    <property type="entry name" value="PriA_3primeBD_sf"/>
</dbReference>
<keyword evidence="1" id="KW-0547">Nucleotide-binding</keyword>
<gene>
    <name evidence="6" type="ORF">BMIN_0351</name>
</gene>
<dbReference type="STRING" id="1693.BMIN_0351"/>
<evidence type="ECO:0000256" key="3">
    <source>
        <dbReference type="ARBA" id="ARBA00023125"/>
    </source>
</evidence>
<dbReference type="GO" id="GO:0006310">
    <property type="term" value="P:DNA recombination"/>
    <property type="evidence" value="ECO:0007669"/>
    <property type="project" value="TreeGrafter"/>
</dbReference>
<dbReference type="Proteomes" id="UP000029014">
    <property type="component" value="Unassembled WGS sequence"/>
</dbReference>
<dbReference type="GO" id="GO:0005524">
    <property type="term" value="F:ATP binding"/>
    <property type="evidence" value="ECO:0007669"/>
    <property type="project" value="UniProtKB-KW"/>
</dbReference>
<sequence length="791" mass="84350">MGRALTADPSGPNAAGSTGGEDGPVARQPAFVGMAPRRRRARPKTAPRISDALPVAHVVLDVQAVHLGADFDYLIPASLDDEAVPGSLVRVRFGTRRVNGVLWGRGDSSDVPASGLRPLENVLTRDLVPAELRSDIEAIADAYGGTRANILRLAIPPRSAAVDSLWTRSASESDGSVPASADGVLRRRLRPVGMEMTRSYDRSDAVLASLDREGFASFVVDSAPGPDHCERYVAWMAGEALLRGLSAVAVLPDMRSTRRVARMLDGWGLSVDGIGGASRGVADAGDGPGDGIRDGGVHDGDGSRDGRDHDVVVLAASMPPANRYAAFREAASGRARCVIGPRAAMYAPVSGRAVFIIMDDAAYQQADGMMPYAQARGVMRLRARRHNGVFMAVSRVRSALSQWECDGPSEGPDDGLVEGGSVAVRPTSRVIGETLPAFRWLNRENLIRWNDPTVGARIPRTAVRVLSAAVREGPVLFSIPKDMADPVLGCSTCHRLARCRRCTGPLSRRDSGAARCQWCGAPATGWTCRHCGGSRMAPVRVGSTGTVRQISELFPGVPIAVSSPVSPAGPLSTVEDAPCLVVAVSGFEPRVRTVSGDEGPYRAVAILDAWTSLYAQGVDARYDVLSMWMRAMSCAAGVGARGRAMLIGETDPLLVEAMRSWDCAIVSRHEVDERREAGLPPALSAACVWGARPSVMGLLRQVGALGGDLAEVTMQDGVSIPSVLGPVPIPPPRTLDARELEQTRDRVKAVIRVPHRRRGELAVRLRERSAWHVATREPGELRFALDPKDFL</sequence>
<comment type="caution">
    <text evidence="6">The sequence shown here is derived from an EMBL/GenBank/DDBJ whole genome shotgun (WGS) entry which is preliminary data.</text>
</comment>
<proteinExistence type="predicted"/>
<evidence type="ECO:0000256" key="4">
    <source>
        <dbReference type="SAM" id="MobiDB-lite"/>
    </source>
</evidence>
<protein>
    <submittedName>
        <fullName evidence="6">Primosome assembly protein PriA</fullName>
    </submittedName>
</protein>
<feature type="compositionally biased region" description="Basic and acidic residues" evidence="4">
    <location>
        <begin position="291"/>
        <end position="304"/>
    </location>
</feature>
<keyword evidence="2" id="KW-0067">ATP-binding</keyword>
<dbReference type="GO" id="GO:0006270">
    <property type="term" value="P:DNA replication initiation"/>
    <property type="evidence" value="ECO:0007669"/>
    <property type="project" value="TreeGrafter"/>
</dbReference>
<name>A0A087BN56_9BIFI</name>
<dbReference type="PANTHER" id="PTHR30580">
    <property type="entry name" value="PRIMOSOMAL PROTEIN N"/>
    <property type="match status" value="1"/>
</dbReference>
<dbReference type="GO" id="GO:0043138">
    <property type="term" value="F:3'-5' DNA helicase activity"/>
    <property type="evidence" value="ECO:0007669"/>
    <property type="project" value="TreeGrafter"/>
</dbReference>
<dbReference type="PANTHER" id="PTHR30580:SF0">
    <property type="entry name" value="PRIMOSOMAL PROTEIN N"/>
    <property type="match status" value="1"/>
</dbReference>
<organism evidence="6 7">
    <name type="scientific">Bifidobacterium minimum</name>
    <dbReference type="NCBI Taxonomy" id="1693"/>
    <lineage>
        <taxon>Bacteria</taxon>
        <taxon>Bacillati</taxon>
        <taxon>Actinomycetota</taxon>
        <taxon>Actinomycetes</taxon>
        <taxon>Bifidobacteriales</taxon>
        <taxon>Bifidobacteriaceae</taxon>
        <taxon>Bifidobacterium</taxon>
    </lineage>
</organism>
<feature type="region of interest" description="Disordered" evidence="4">
    <location>
        <begin position="1"/>
        <end position="46"/>
    </location>
</feature>